<comment type="caution">
    <text evidence="2">The sequence shown here is derived from an EMBL/GenBank/DDBJ whole genome shotgun (WGS) entry which is preliminary data.</text>
</comment>
<gene>
    <name evidence="2" type="ORF">EYF80_027863</name>
</gene>
<protein>
    <submittedName>
        <fullName evidence="2">Uncharacterized protein</fullName>
    </submittedName>
</protein>
<evidence type="ECO:0000313" key="3">
    <source>
        <dbReference type="Proteomes" id="UP000314294"/>
    </source>
</evidence>
<reference evidence="2 3" key="1">
    <citation type="submission" date="2019-03" db="EMBL/GenBank/DDBJ databases">
        <title>First draft genome of Liparis tanakae, snailfish: a comprehensive survey of snailfish specific genes.</title>
        <authorList>
            <person name="Kim W."/>
            <person name="Song I."/>
            <person name="Jeong J.-H."/>
            <person name="Kim D."/>
            <person name="Kim S."/>
            <person name="Ryu S."/>
            <person name="Song J.Y."/>
            <person name="Lee S.K."/>
        </authorList>
    </citation>
    <scope>NUCLEOTIDE SEQUENCE [LARGE SCALE GENOMIC DNA]</scope>
    <source>
        <tissue evidence="2">Muscle</tissue>
    </source>
</reference>
<feature type="region of interest" description="Disordered" evidence="1">
    <location>
        <begin position="1"/>
        <end position="22"/>
    </location>
</feature>
<organism evidence="2 3">
    <name type="scientific">Liparis tanakae</name>
    <name type="common">Tanaka's snailfish</name>
    <dbReference type="NCBI Taxonomy" id="230148"/>
    <lineage>
        <taxon>Eukaryota</taxon>
        <taxon>Metazoa</taxon>
        <taxon>Chordata</taxon>
        <taxon>Craniata</taxon>
        <taxon>Vertebrata</taxon>
        <taxon>Euteleostomi</taxon>
        <taxon>Actinopterygii</taxon>
        <taxon>Neopterygii</taxon>
        <taxon>Teleostei</taxon>
        <taxon>Neoteleostei</taxon>
        <taxon>Acanthomorphata</taxon>
        <taxon>Eupercaria</taxon>
        <taxon>Perciformes</taxon>
        <taxon>Cottioidei</taxon>
        <taxon>Cottales</taxon>
        <taxon>Liparidae</taxon>
        <taxon>Liparis</taxon>
    </lineage>
</organism>
<accession>A0A4Z2H829</accession>
<proteinExistence type="predicted"/>
<dbReference type="Proteomes" id="UP000314294">
    <property type="component" value="Unassembled WGS sequence"/>
</dbReference>
<dbReference type="EMBL" id="SRLO01000305">
    <property type="protein sequence ID" value="TNN61936.1"/>
    <property type="molecule type" value="Genomic_DNA"/>
</dbReference>
<evidence type="ECO:0000256" key="1">
    <source>
        <dbReference type="SAM" id="MobiDB-lite"/>
    </source>
</evidence>
<feature type="compositionally biased region" description="Polar residues" evidence="1">
    <location>
        <begin position="1"/>
        <end position="11"/>
    </location>
</feature>
<evidence type="ECO:0000313" key="2">
    <source>
        <dbReference type="EMBL" id="TNN61936.1"/>
    </source>
</evidence>
<name>A0A4Z2H829_9TELE</name>
<keyword evidence="3" id="KW-1185">Reference proteome</keyword>
<dbReference type="AlphaFoldDB" id="A0A4Z2H829"/>
<sequence length="66" mass="7310">MCFSCRQNSDTPAPDDESRHGRLGHDGHRVAFCFASFMVHGTSLDILMMGDEVRENVILGNDRVAS</sequence>